<feature type="binding site" evidence="5">
    <location>
        <position position="379"/>
    </location>
    <ligand>
        <name>substrate</name>
    </ligand>
</feature>
<keyword evidence="3 5" id="KW-0663">Pyridoxal phosphate</keyword>
<dbReference type="EC" id="4.1.1.20" evidence="5 6"/>
<keyword evidence="5 8" id="KW-0457">Lysine biosynthesis</keyword>
<comment type="function">
    <text evidence="5">Specifically catalyzes the decarboxylation of meso-diaminopimelate (meso-DAP) to L-lysine.</text>
</comment>
<dbReference type="GO" id="GO:0008836">
    <property type="term" value="F:diaminopimelate decarboxylase activity"/>
    <property type="evidence" value="ECO:0007669"/>
    <property type="project" value="UniProtKB-UniRule"/>
</dbReference>
<keyword evidence="2 5" id="KW-0210">Decarboxylase</keyword>
<dbReference type="Gene3D" id="2.40.37.10">
    <property type="entry name" value="Lyase, Ornithine Decarboxylase, Chain A, domain 1"/>
    <property type="match status" value="1"/>
</dbReference>
<dbReference type="PANTHER" id="PTHR43727">
    <property type="entry name" value="DIAMINOPIMELATE DECARBOXYLASE"/>
    <property type="match status" value="1"/>
</dbReference>
<dbReference type="Gene3D" id="3.20.20.10">
    <property type="entry name" value="Alanine racemase"/>
    <property type="match status" value="1"/>
</dbReference>
<dbReference type="InterPro" id="IPR022643">
    <property type="entry name" value="De-COase2_C"/>
</dbReference>
<dbReference type="OrthoDB" id="9802241at2"/>
<dbReference type="NCBIfam" id="TIGR01048">
    <property type="entry name" value="lysA"/>
    <property type="match status" value="1"/>
</dbReference>
<feature type="binding site" evidence="5">
    <location>
        <position position="308"/>
    </location>
    <ligand>
        <name>substrate</name>
    </ligand>
</feature>
<dbReference type="Proteomes" id="UP000256514">
    <property type="component" value="Unassembled WGS sequence"/>
</dbReference>
<evidence type="ECO:0000259" key="10">
    <source>
        <dbReference type="Pfam" id="PF02784"/>
    </source>
</evidence>
<dbReference type="PANTHER" id="PTHR43727:SF2">
    <property type="entry name" value="GROUP IV DECARBOXYLASE"/>
    <property type="match status" value="1"/>
</dbReference>
<evidence type="ECO:0000256" key="4">
    <source>
        <dbReference type="ARBA" id="ARBA00023239"/>
    </source>
</evidence>
<comment type="pathway">
    <text evidence="5 8">Amino-acid biosynthesis; L-lysine biosynthesis via DAP pathway; L-lysine from DL-2,6-diaminopimelate: step 1/1.</text>
</comment>
<sequence length="438" mass="48299">MDNSLDNALLAHCAKQYGTPLYVYDFQSITTQFEAFKNAFKARKSLICYALKANSNLSIINHLAKLGSGADCVSIGEVRRAIMAGIPKYKIIYSGVGKRDEEIREALMSDILFLNVESRAELERIESIAKDLGVVARISVRVNPNIDAKTHPYISTGLHENKFGVDIQSAKQMYIFAKNSPHIEPIGIHFHIGSQLTDLDPIKQGAKKIAELTHSLLALRIDIRFFDVGGGVGIRYTDEREISLYDYAQVILDALRGLDVTIICEPGRYIVGKSGVLVSSVLYEKDNGHKRFVIVDAAMNDLMRPALYDAIHTIQIVQKDGVICQDSQETSPQSISTQAFSQADVVGAICESSDFLAKNVELPPLAHGDIIAFANAGAYGYSMAHTYNTRARAPEVGVLDNKDFLIKPADRFETMVADELEILEKRRGLAVDSLESGR</sequence>
<evidence type="ECO:0000256" key="6">
    <source>
        <dbReference type="NCBIfam" id="TIGR01048"/>
    </source>
</evidence>
<dbReference type="InterPro" id="IPR000183">
    <property type="entry name" value="Orn/DAP/Arg_de-COase"/>
</dbReference>
<dbReference type="GO" id="GO:0009089">
    <property type="term" value="P:lysine biosynthetic process via diaminopimelate"/>
    <property type="evidence" value="ECO:0007669"/>
    <property type="project" value="UniProtKB-UniRule"/>
</dbReference>
<dbReference type="InterPro" id="IPR022653">
    <property type="entry name" value="De-COase2_pyr-phos_BS"/>
</dbReference>
<evidence type="ECO:0000256" key="3">
    <source>
        <dbReference type="ARBA" id="ARBA00022898"/>
    </source>
</evidence>
<dbReference type="PRINTS" id="PR01179">
    <property type="entry name" value="ODADCRBXLASE"/>
</dbReference>
<dbReference type="InterPro" id="IPR022657">
    <property type="entry name" value="De-COase2_CS"/>
</dbReference>
<dbReference type="PROSITE" id="PS00879">
    <property type="entry name" value="ODR_DC_2_2"/>
    <property type="match status" value="1"/>
</dbReference>
<dbReference type="InterPro" id="IPR002986">
    <property type="entry name" value="DAP_deCOOHase_LysA"/>
</dbReference>
<accession>A0A3D8IPP1</accession>
<comment type="catalytic activity">
    <reaction evidence="5 8">
        <text>meso-2,6-diaminopimelate + H(+) = L-lysine + CO2</text>
        <dbReference type="Rhea" id="RHEA:15101"/>
        <dbReference type="ChEBI" id="CHEBI:15378"/>
        <dbReference type="ChEBI" id="CHEBI:16526"/>
        <dbReference type="ChEBI" id="CHEBI:32551"/>
        <dbReference type="ChEBI" id="CHEBI:57791"/>
        <dbReference type="EC" id="4.1.1.20"/>
    </reaction>
</comment>
<feature type="domain" description="Orn/DAP/Arg decarboxylase 2 C-terminal" evidence="9">
    <location>
        <begin position="22"/>
        <end position="377"/>
    </location>
</feature>
<dbReference type="Pfam" id="PF02784">
    <property type="entry name" value="Orn_Arg_deC_N"/>
    <property type="match status" value="1"/>
</dbReference>
<organism evidence="11 12">
    <name type="scientific">Helicobacter equorum</name>
    <dbReference type="NCBI Taxonomy" id="361872"/>
    <lineage>
        <taxon>Bacteria</taxon>
        <taxon>Pseudomonadati</taxon>
        <taxon>Campylobacterota</taxon>
        <taxon>Epsilonproteobacteria</taxon>
        <taxon>Campylobacterales</taxon>
        <taxon>Helicobacteraceae</taxon>
        <taxon>Helicobacter</taxon>
    </lineage>
</organism>
<dbReference type="InterPro" id="IPR022644">
    <property type="entry name" value="De-COase2_N"/>
</dbReference>
<name>A0A3D8IPP1_9HELI</name>
<feature type="modified residue" description="N6-(pyridoxal phosphate)lysine" evidence="5 7">
    <location>
        <position position="52"/>
    </location>
</feature>
<feature type="binding site" evidence="5">
    <location>
        <position position="351"/>
    </location>
    <ligand>
        <name>substrate</name>
    </ligand>
</feature>
<dbReference type="PRINTS" id="PR01181">
    <property type="entry name" value="DAPDCRBXLASE"/>
</dbReference>
<dbReference type="PROSITE" id="PS00878">
    <property type="entry name" value="ODR_DC_2_1"/>
    <property type="match status" value="1"/>
</dbReference>
<feature type="binding site" evidence="5">
    <location>
        <position position="268"/>
    </location>
    <ligand>
        <name>substrate</name>
    </ligand>
</feature>
<dbReference type="RefSeq" id="WP_115570944.1">
    <property type="nucleotide sequence ID" value="NZ_NXLT01000003.1"/>
</dbReference>
<feature type="domain" description="Orn/DAP/Arg decarboxylase 2 N-terminal" evidence="10">
    <location>
        <begin position="27"/>
        <end position="272"/>
    </location>
</feature>
<comment type="subunit">
    <text evidence="5">Homodimer.</text>
</comment>
<keyword evidence="5" id="KW-0028">Amino-acid biosynthesis</keyword>
<protein>
    <recommendedName>
        <fullName evidence="5 6">Diaminopimelate decarboxylase</fullName>
        <shortName evidence="5">DAP decarboxylase</shortName>
        <shortName evidence="5">DAPDC</shortName>
        <ecNumber evidence="5 6">4.1.1.20</ecNumber>
    </recommendedName>
</protein>
<dbReference type="AlphaFoldDB" id="A0A3D8IPP1"/>
<comment type="caution">
    <text evidence="11">The sequence shown here is derived from an EMBL/GenBank/DDBJ whole genome shotgun (WGS) entry which is preliminary data.</text>
</comment>
<evidence type="ECO:0000313" key="12">
    <source>
        <dbReference type="Proteomes" id="UP000256514"/>
    </source>
</evidence>
<evidence type="ECO:0000313" key="11">
    <source>
        <dbReference type="EMBL" id="RDU67219.1"/>
    </source>
</evidence>
<dbReference type="GO" id="GO:0030170">
    <property type="term" value="F:pyridoxal phosphate binding"/>
    <property type="evidence" value="ECO:0007669"/>
    <property type="project" value="UniProtKB-UniRule"/>
</dbReference>
<evidence type="ECO:0000256" key="1">
    <source>
        <dbReference type="ARBA" id="ARBA00001933"/>
    </source>
</evidence>
<feature type="binding site" evidence="5">
    <location>
        <begin position="265"/>
        <end position="268"/>
    </location>
    <ligand>
        <name>pyridoxal 5'-phosphate</name>
        <dbReference type="ChEBI" id="CHEBI:597326"/>
    </ligand>
</feature>
<dbReference type="InterPro" id="IPR029066">
    <property type="entry name" value="PLP-binding_barrel"/>
</dbReference>
<evidence type="ECO:0000256" key="5">
    <source>
        <dbReference type="HAMAP-Rule" id="MF_02120"/>
    </source>
</evidence>
<evidence type="ECO:0000256" key="8">
    <source>
        <dbReference type="RuleBase" id="RU003738"/>
    </source>
</evidence>
<comment type="cofactor">
    <cofactor evidence="1 5 7 8">
        <name>pyridoxal 5'-phosphate</name>
        <dbReference type="ChEBI" id="CHEBI:597326"/>
    </cofactor>
</comment>
<evidence type="ECO:0000256" key="7">
    <source>
        <dbReference type="PIRSR" id="PIRSR600183-50"/>
    </source>
</evidence>
<dbReference type="InterPro" id="IPR009006">
    <property type="entry name" value="Ala_racemase/Decarboxylase_C"/>
</dbReference>
<dbReference type="HAMAP" id="MF_02120">
    <property type="entry name" value="LysA"/>
    <property type="match status" value="1"/>
</dbReference>
<gene>
    <name evidence="5 11" type="primary">lysA</name>
    <name evidence="11" type="ORF">CQA54_04310</name>
</gene>
<dbReference type="FunFam" id="3.20.20.10:FF:000003">
    <property type="entry name" value="Diaminopimelate decarboxylase"/>
    <property type="match status" value="1"/>
</dbReference>
<dbReference type="UniPathway" id="UPA00034">
    <property type="reaction ID" value="UER00027"/>
</dbReference>
<dbReference type="EMBL" id="NXLT01000003">
    <property type="protein sequence ID" value="RDU67219.1"/>
    <property type="molecule type" value="Genomic_DNA"/>
</dbReference>
<reference evidence="11 12" key="1">
    <citation type="submission" date="2018-04" db="EMBL/GenBank/DDBJ databases">
        <title>Novel Campyloabacter and Helicobacter Species and Strains.</title>
        <authorList>
            <person name="Mannion A.J."/>
            <person name="Shen Z."/>
            <person name="Fox J.G."/>
        </authorList>
    </citation>
    <scope>NUCLEOTIDE SEQUENCE [LARGE SCALE GENOMIC DNA]</scope>
    <source>
        <strain evidence="11 12">MIT 12-6600</strain>
    </source>
</reference>
<feature type="binding site" evidence="5">
    <location>
        <position position="304"/>
    </location>
    <ligand>
        <name>substrate</name>
    </ligand>
</feature>
<dbReference type="Pfam" id="PF00278">
    <property type="entry name" value="Orn_DAP_Arg_deC"/>
    <property type="match status" value="1"/>
</dbReference>
<feature type="binding site" evidence="5">
    <location>
        <position position="379"/>
    </location>
    <ligand>
        <name>pyridoxal 5'-phosphate</name>
        <dbReference type="ChEBI" id="CHEBI:597326"/>
    </ligand>
</feature>
<dbReference type="CDD" id="cd06828">
    <property type="entry name" value="PLPDE_III_DapDC"/>
    <property type="match status" value="1"/>
</dbReference>
<comment type="similarity">
    <text evidence="5">Belongs to the Orn/Lys/Arg decarboxylase class-II family. LysA subfamily.</text>
</comment>
<evidence type="ECO:0000259" key="9">
    <source>
        <dbReference type="Pfam" id="PF00278"/>
    </source>
</evidence>
<proteinExistence type="inferred from homology"/>
<feature type="binding site" evidence="5">
    <location>
        <position position="231"/>
    </location>
    <ligand>
        <name>pyridoxal 5'-phosphate</name>
        <dbReference type="ChEBI" id="CHEBI:597326"/>
    </ligand>
</feature>
<evidence type="ECO:0000256" key="2">
    <source>
        <dbReference type="ARBA" id="ARBA00022793"/>
    </source>
</evidence>
<keyword evidence="4 5" id="KW-0456">Lyase</keyword>
<dbReference type="SUPFAM" id="SSF51419">
    <property type="entry name" value="PLP-binding barrel"/>
    <property type="match status" value="1"/>
</dbReference>
<feature type="active site" description="Proton donor" evidence="7">
    <location>
        <position position="350"/>
    </location>
</feature>
<dbReference type="SUPFAM" id="SSF50621">
    <property type="entry name" value="Alanine racemase C-terminal domain-like"/>
    <property type="match status" value="1"/>
</dbReference>
<keyword evidence="12" id="KW-1185">Reference proteome</keyword>